<dbReference type="Pfam" id="PF01225">
    <property type="entry name" value="Mur_ligase"/>
    <property type="match status" value="1"/>
</dbReference>
<evidence type="ECO:0000256" key="11">
    <source>
        <dbReference type="HAMAP-Rule" id="MF_00208"/>
    </source>
</evidence>
<dbReference type="Gene3D" id="3.40.1190.10">
    <property type="entry name" value="Mur-like, catalytic domain"/>
    <property type="match status" value="1"/>
</dbReference>
<feature type="modified residue" description="N6-carboxylysine" evidence="11">
    <location>
        <position position="218"/>
    </location>
</feature>
<dbReference type="GO" id="GO:0051301">
    <property type="term" value="P:cell division"/>
    <property type="evidence" value="ECO:0007669"/>
    <property type="project" value="UniProtKB-KW"/>
</dbReference>
<dbReference type="EC" id="6.3.2.13" evidence="11"/>
<dbReference type="GO" id="GO:0008765">
    <property type="term" value="F:UDP-N-acetylmuramoylalanyl-D-glutamate-2,6-diaminopimelate ligase activity"/>
    <property type="evidence" value="ECO:0007669"/>
    <property type="project" value="UniProtKB-UniRule"/>
</dbReference>
<comment type="caution">
    <text evidence="16">The sequence shown here is derived from an EMBL/GenBank/DDBJ whole genome shotgun (WGS) entry which is preliminary data.</text>
</comment>
<dbReference type="UniPathway" id="UPA00219"/>
<accession>A0A8J7Q3U5</accession>
<sequence length="495" mass="54655">MKLRDLIEGVGTLMTESSGDLKISHITHDSRKVQHGSMFVALEGRNRDGHQYVGCATQLGAVCILTNQPEKVPFSIPICKVDDPRKAMALLARRLNRYPDQQLKVVGVTGTNGKTTTTYLVAGILRKLGVTGRIGTLSYFNGTSEERATHTTPESSAFYQTLGEMALNKCRYAAVEVSSHGLMYDRVLGLELQYAIFTNLSRDHLDFHGNMESYFQAKHRIFSLLRKGGTAIINWDDPYAKRIVVPEGRETIRYGLTEDADLRFEVVSLGIKGAEFDIFFRGESARFRIPLMGLHNIYNYCCALAVAMGEGISLAEAAASTSEIRAVPGRLELMDCGQPFGVAVDFAHTPDALKSVLSACAETNPNRLITVFGAGGDRDHSKRPEMGAVAGRYSDLVILTTDNPRTEDPEVIMDMVQKGIKRPLGPGFIRQVDRRQAIHAAIQAAEKGDLVVIAGKGHETTQEIHGRHYPFNDWEVALGFIRQRFPAQQARAEDQ</sequence>
<dbReference type="GO" id="GO:0005524">
    <property type="term" value="F:ATP binding"/>
    <property type="evidence" value="ECO:0007669"/>
    <property type="project" value="UniProtKB-UniRule"/>
</dbReference>
<feature type="binding site" evidence="11">
    <location>
        <position position="378"/>
    </location>
    <ligand>
        <name>meso-2,6-diaminopimelate</name>
        <dbReference type="ChEBI" id="CHEBI:57791"/>
    </ligand>
</feature>
<keyword evidence="11" id="KW-0460">Magnesium</keyword>
<dbReference type="InterPro" id="IPR000713">
    <property type="entry name" value="Mur_ligase_N"/>
</dbReference>
<dbReference type="GO" id="GO:0000287">
    <property type="term" value="F:magnesium ion binding"/>
    <property type="evidence" value="ECO:0007669"/>
    <property type="project" value="UniProtKB-UniRule"/>
</dbReference>
<feature type="domain" description="Mur ligase central" evidence="15">
    <location>
        <begin position="108"/>
        <end position="307"/>
    </location>
</feature>
<dbReference type="GO" id="GO:0009252">
    <property type="term" value="P:peptidoglycan biosynthetic process"/>
    <property type="evidence" value="ECO:0007669"/>
    <property type="project" value="UniProtKB-UniRule"/>
</dbReference>
<comment type="pathway">
    <text evidence="11 12">Cell wall biogenesis; peptidoglycan biosynthesis.</text>
</comment>
<reference evidence="16" key="1">
    <citation type="submission" date="2021-03" db="EMBL/GenBank/DDBJ databases">
        <authorList>
            <person name="Wang G."/>
        </authorList>
    </citation>
    <scope>NUCLEOTIDE SEQUENCE</scope>
    <source>
        <strain evidence="16">KCTC 12899</strain>
    </source>
</reference>
<keyword evidence="4 11" id="KW-0132">Cell division</keyword>
<evidence type="ECO:0000313" key="17">
    <source>
        <dbReference type="Proteomes" id="UP000664417"/>
    </source>
</evidence>
<feature type="short sequence motif" description="Meso-diaminopimelate recognition motif" evidence="11">
    <location>
        <begin position="402"/>
        <end position="405"/>
    </location>
</feature>
<evidence type="ECO:0000256" key="10">
    <source>
        <dbReference type="ARBA" id="ARBA00023316"/>
    </source>
</evidence>
<dbReference type="InterPro" id="IPR035911">
    <property type="entry name" value="MurE/MurF_N"/>
</dbReference>
<dbReference type="Gene3D" id="3.90.190.20">
    <property type="entry name" value="Mur ligase, C-terminal domain"/>
    <property type="match status" value="1"/>
</dbReference>
<dbReference type="RefSeq" id="WP_207858436.1">
    <property type="nucleotide sequence ID" value="NZ_JAFREP010000007.1"/>
</dbReference>
<feature type="domain" description="Mur ligase N-terminal catalytic" evidence="13">
    <location>
        <begin position="22"/>
        <end position="94"/>
    </location>
</feature>
<feature type="binding site" evidence="11">
    <location>
        <begin position="151"/>
        <end position="152"/>
    </location>
    <ligand>
        <name>UDP-N-acetyl-alpha-D-muramoyl-L-alanyl-D-glutamate</name>
        <dbReference type="ChEBI" id="CHEBI:83900"/>
    </ligand>
</feature>
<evidence type="ECO:0000256" key="1">
    <source>
        <dbReference type="ARBA" id="ARBA00005898"/>
    </source>
</evidence>
<feature type="binding site" evidence="11">
    <location>
        <position position="455"/>
    </location>
    <ligand>
        <name>meso-2,6-diaminopimelate</name>
        <dbReference type="ChEBI" id="CHEBI:57791"/>
    </ligand>
</feature>
<feature type="binding site" evidence="11">
    <location>
        <position position="30"/>
    </location>
    <ligand>
        <name>UDP-N-acetyl-alpha-D-muramoyl-L-alanyl-D-glutamate</name>
        <dbReference type="ChEBI" id="CHEBI:83900"/>
    </ligand>
</feature>
<gene>
    <name evidence="11" type="primary">murE</name>
    <name evidence="16" type="ORF">J3U88_09780</name>
</gene>
<comment type="subcellular location">
    <subcellularLocation>
        <location evidence="11 12">Cytoplasm</location>
    </subcellularLocation>
</comment>
<dbReference type="SUPFAM" id="SSF53623">
    <property type="entry name" value="MurD-like peptide ligases, catalytic domain"/>
    <property type="match status" value="1"/>
</dbReference>
<keyword evidence="17" id="KW-1185">Reference proteome</keyword>
<dbReference type="GO" id="GO:0004326">
    <property type="term" value="F:tetrahydrofolylpolyglutamate synthase activity"/>
    <property type="evidence" value="ECO:0007669"/>
    <property type="project" value="InterPro"/>
</dbReference>
<proteinExistence type="inferred from homology"/>
<dbReference type="GO" id="GO:0071555">
    <property type="term" value="P:cell wall organization"/>
    <property type="evidence" value="ECO:0007669"/>
    <property type="project" value="UniProtKB-KW"/>
</dbReference>
<organism evidence="16 17">
    <name type="scientific">Acanthopleuribacter pedis</name>
    <dbReference type="NCBI Taxonomy" id="442870"/>
    <lineage>
        <taxon>Bacteria</taxon>
        <taxon>Pseudomonadati</taxon>
        <taxon>Acidobacteriota</taxon>
        <taxon>Holophagae</taxon>
        <taxon>Acanthopleuribacterales</taxon>
        <taxon>Acanthopleuribacteraceae</taxon>
        <taxon>Acanthopleuribacter</taxon>
    </lineage>
</organism>
<evidence type="ECO:0000256" key="6">
    <source>
        <dbReference type="ARBA" id="ARBA00022840"/>
    </source>
</evidence>
<feature type="binding site" evidence="11">
    <location>
        <position position="459"/>
    </location>
    <ligand>
        <name>meso-2,6-diaminopimelate</name>
        <dbReference type="ChEBI" id="CHEBI:57791"/>
    </ligand>
</feature>
<feature type="domain" description="Mur ligase C-terminal" evidence="14">
    <location>
        <begin position="329"/>
        <end position="457"/>
    </location>
</feature>
<evidence type="ECO:0000259" key="13">
    <source>
        <dbReference type="Pfam" id="PF01225"/>
    </source>
</evidence>
<comment type="cofactor">
    <cofactor evidence="11">
        <name>Mg(2+)</name>
        <dbReference type="ChEBI" id="CHEBI:18420"/>
    </cofactor>
</comment>
<evidence type="ECO:0000313" key="16">
    <source>
        <dbReference type="EMBL" id="MBO1318750.1"/>
    </source>
</evidence>
<keyword evidence="2 11" id="KW-0963">Cytoplasm</keyword>
<evidence type="ECO:0000259" key="15">
    <source>
        <dbReference type="Pfam" id="PF08245"/>
    </source>
</evidence>
<dbReference type="InterPro" id="IPR018109">
    <property type="entry name" value="Folylpolyglutamate_synth_CS"/>
</dbReference>
<comment type="caution">
    <text evidence="11">Lacks conserved residue(s) required for the propagation of feature annotation.</text>
</comment>
<comment type="similarity">
    <text evidence="1 11">Belongs to the MurCDEF family. MurE subfamily.</text>
</comment>
<dbReference type="NCBIfam" id="NF001126">
    <property type="entry name" value="PRK00139.1-4"/>
    <property type="match status" value="1"/>
</dbReference>
<feature type="binding site" evidence="11">
    <location>
        <begin position="110"/>
        <end position="116"/>
    </location>
    <ligand>
        <name>ATP</name>
        <dbReference type="ChEBI" id="CHEBI:30616"/>
    </ligand>
</feature>
<keyword evidence="5 11" id="KW-0547">Nucleotide-binding</keyword>
<evidence type="ECO:0000256" key="4">
    <source>
        <dbReference type="ARBA" id="ARBA00022618"/>
    </source>
</evidence>
<evidence type="ECO:0000256" key="7">
    <source>
        <dbReference type="ARBA" id="ARBA00022960"/>
    </source>
</evidence>
<keyword evidence="9 11" id="KW-0131">Cell cycle</keyword>
<dbReference type="HAMAP" id="MF_00208">
    <property type="entry name" value="MurE"/>
    <property type="match status" value="1"/>
</dbReference>
<name>A0A8J7Q3U5_9BACT</name>
<feature type="binding site" evidence="11">
    <location>
        <position position="178"/>
    </location>
    <ligand>
        <name>UDP-N-acetyl-alpha-D-muramoyl-L-alanyl-D-glutamate</name>
        <dbReference type="ChEBI" id="CHEBI:83900"/>
    </ligand>
</feature>
<dbReference type="InterPro" id="IPR005761">
    <property type="entry name" value="UDP-N-AcMur-Glu-dNH2Pim_ligase"/>
</dbReference>
<dbReference type="PANTHER" id="PTHR23135:SF4">
    <property type="entry name" value="UDP-N-ACETYLMURAMOYL-L-ALANYL-D-GLUTAMATE--2,6-DIAMINOPIMELATE LIGASE MURE HOMOLOG, CHLOROPLASTIC"/>
    <property type="match status" value="1"/>
</dbReference>
<dbReference type="EMBL" id="JAFREP010000007">
    <property type="protein sequence ID" value="MBO1318750.1"/>
    <property type="molecule type" value="Genomic_DNA"/>
</dbReference>
<feature type="binding site" evidence="11">
    <location>
        <begin position="402"/>
        <end position="405"/>
    </location>
    <ligand>
        <name>meso-2,6-diaminopimelate</name>
        <dbReference type="ChEBI" id="CHEBI:57791"/>
    </ligand>
</feature>
<keyword evidence="8 11" id="KW-0573">Peptidoglycan synthesis</keyword>
<keyword evidence="3 11" id="KW-0436">Ligase</keyword>
<evidence type="ECO:0000256" key="8">
    <source>
        <dbReference type="ARBA" id="ARBA00022984"/>
    </source>
</evidence>
<comment type="PTM">
    <text evidence="11">Carboxylation is probably crucial for Mg(2+) binding and, consequently, for the gamma-phosphate positioning of ATP.</text>
</comment>
<dbReference type="Pfam" id="PF02875">
    <property type="entry name" value="Mur_ligase_C"/>
    <property type="match status" value="1"/>
</dbReference>
<dbReference type="GO" id="GO:0008360">
    <property type="term" value="P:regulation of cell shape"/>
    <property type="evidence" value="ECO:0007669"/>
    <property type="project" value="UniProtKB-KW"/>
</dbReference>
<dbReference type="Gene3D" id="3.40.1390.10">
    <property type="entry name" value="MurE/MurF, N-terminal domain"/>
    <property type="match status" value="1"/>
</dbReference>
<dbReference type="PANTHER" id="PTHR23135">
    <property type="entry name" value="MUR LIGASE FAMILY MEMBER"/>
    <property type="match status" value="1"/>
</dbReference>
<evidence type="ECO:0000256" key="12">
    <source>
        <dbReference type="RuleBase" id="RU004135"/>
    </source>
</evidence>
<dbReference type="InterPro" id="IPR036615">
    <property type="entry name" value="Mur_ligase_C_dom_sf"/>
</dbReference>
<dbReference type="GO" id="GO:0005737">
    <property type="term" value="C:cytoplasm"/>
    <property type="evidence" value="ECO:0007669"/>
    <property type="project" value="UniProtKB-SubCell"/>
</dbReference>
<dbReference type="SUPFAM" id="SSF53244">
    <property type="entry name" value="MurD-like peptide ligases, peptide-binding domain"/>
    <property type="match status" value="1"/>
</dbReference>
<dbReference type="Pfam" id="PF08245">
    <property type="entry name" value="Mur_ligase_M"/>
    <property type="match status" value="1"/>
</dbReference>
<evidence type="ECO:0000259" key="14">
    <source>
        <dbReference type="Pfam" id="PF02875"/>
    </source>
</evidence>
<evidence type="ECO:0000256" key="2">
    <source>
        <dbReference type="ARBA" id="ARBA00022490"/>
    </source>
</evidence>
<feature type="binding site" evidence="11">
    <location>
        <position position="186"/>
    </location>
    <ligand>
        <name>UDP-N-acetyl-alpha-D-muramoyl-L-alanyl-D-glutamate</name>
        <dbReference type="ChEBI" id="CHEBI:83900"/>
    </ligand>
</feature>
<comment type="function">
    <text evidence="11">Catalyzes the addition of meso-diaminopimelic acid to the nucleotide precursor UDP-N-acetylmuramoyl-L-alanyl-D-glutamate (UMAG) in the biosynthesis of bacterial cell-wall peptidoglycan.</text>
</comment>
<keyword evidence="6 11" id="KW-0067">ATP-binding</keyword>
<protein>
    <recommendedName>
        <fullName evidence="11">UDP-N-acetylmuramoyl-L-alanyl-D-glutamate--2,6-diaminopimelate ligase</fullName>
        <ecNumber evidence="11">6.3.2.13</ecNumber>
    </recommendedName>
    <alternativeName>
        <fullName evidence="11">Meso-A2pm-adding enzyme</fullName>
    </alternativeName>
    <alternativeName>
        <fullName evidence="11">Meso-diaminopimelate-adding enzyme</fullName>
    </alternativeName>
    <alternativeName>
        <fullName evidence="11">UDP-MurNAc-L-Ala-D-Glu:meso-diaminopimelate ligase</fullName>
    </alternativeName>
    <alternativeName>
        <fullName evidence="11">UDP-MurNAc-tripeptide synthetase</fullName>
    </alternativeName>
    <alternativeName>
        <fullName evidence="11">UDP-N-acetylmuramyl-tripeptide synthetase</fullName>
    </alternativeName>
</protein>
<keyword evidence="10 11" id="KW-0961">Cell wall biogenesis/degradation</keyword>
<dbReference type="PROSITE" id="PS01011">
    <property type="entry name" value="FOLYLPOLYGLU_SYNT_1"/>
    <property type="match status" value="1"/>
</dbReference>
<dbReference type="InterPro" id="IPR004101">
    <property type="entry name" value="Mur_ligase_C"/>
</dbReference>
<dbReference type="InterPro" id="IPR013221">
    <property type="entry name" value="Mur_ligase_cen"/>
</dbReference>
<evidence type="ECO:0000256" key="5">
    <source>
        <dbReference type="ARBA" id="ARBA00022741"/>
    </source>
</evidence>
<keyword evidence="7 11" id="KW-0133">Cell shape</keyword>
<evidence type="ECO:0000256" key="9">
    <source>
        <dbReference type="ARBA" id="ARBA00023306"/>
    </source>
</evidence>
<dbReference type="InterPro" id="IPR036565">
    <property type="entry name" value="Mur-like_cat_sf"/>
</dbReference>
<evidence type="ECO:0000256" key="3">
    <source>
        <dbReference type="ARBA" id="ARBA00022598"/>
    </source>
</evidence>
<dbReference type="NCBIfam" id="TIGR01085">
    <property type="entry name" value="murE"/>
    <property type="match status" value="1"/>
</dbReference>
<comment type="catalytic activity">
    <reaction evidence="11">
        <text>UDP-N-acetyl-alpha-D-muramoyl-L-alanyl-D-glutamate + meso-2,6-diaminopimelate + ATP = UDP-N-acetyl-alpha-D-muramoyl-L-alanyl-gamma-D-glutamyl-meso-2,6-diaminopimelate + ADP + phosphate + H(+)</text>
        <dbReference type="Rhea" id="RHEA:23676"/>
        <dbReference type="ChEBI" id="CHEBI:15378"/>
        <dbReference type="ChEBI" id="CHEBI:30616"/>
        <dbReference type="ChEBI" id="CHEBI:43474"/>
        <dbReference type="ChEBI" id="CHEBI:57791"/>
        <dbReference type="ChEBI" id="CHEBI:83900"/>
        <dbReference type="ChEBI" id="CHEBI:83905"/>
        <dbReference type="ChEBI" id="CHEBI:456216"/>
        <dbReference type="EC" id="6.3.2.13"/>
    </reaction>
</comment>
<dbReference type="AlphaFoldDB" id="A0A8J7Q3U5"/>
<dbReference type="SUPFAM" id="SSF63418">
    <property type="entry name" value="MurE/MurF N-terminal domain"/>
    <property type="match status" value="1"/>
</dbReference>
<dbReference type="Proteomes" id="UP000664417">
    <property type="component" value="Unassembled WGS sequence"/>
</dbReference>